<dbReference type="Gene3D" id="3.40.720.10">
    <property type="entry name" value="Alkaline Phosphatase, subunit A"/>
    <property type="match status" value="1"/>
</dbReference>
<dbReference type="AlphaFoldDB" id="A0A3B0VDX5"/>
<evidence type="ECO:0000259" key="3">
    <source>
        <dbReference type="Pfam" id="PF00884"/>
    </source>
</evidence>
<protein>
    <submittedName>
        <fullName evidence="4">Sulfatase</fullName>
    </submittedName>
</protein>
<dbReference type="SUPFAM" id="SSF53649">
    <property type="entry name" value="Alkaline phosphatase-like"/>
    <property type="match status" value="1"/>
</dbReference>
<dbReference type="InterPro" id="IPR017850">
    <property type="entry name" value="Alkaline_phosphatase_core_sf"/>
</dbReference>
<dbReference type="PANTHER" id="PTHR42693:SF53">
    <property type="entry name" value="ENDO-4-O-SULFATASE"/>
    <property type="match status" value="1"/>
</dbReference>
<evidence type="ECO:0000256" key="2">
    <source>
        <dbReference type="ARBA" id="ARBA00022801"/>
    </source>
</evidence>
<sequence length="530" mass="60023">MDQPDILFIVLDTQRADRLGCYGHQKAITPNLDKFAAAGVLFEQALSPAQWTIPSHASMFTGLYPTAHQVTQSSQSLSAERPHLAEVLRDVGYQTVAFCNNPLVGILNNGFKRGFQTFYNYGGAFPSMPSDSTSLPRPLRRLVESYTQFLRRISYPIQNFFGQSDLAFRLSLNAWFTPIWSRVANFKGQNERSVRDLTHFLEEREEKDGERPLFLFLNLMETHLPFTPPAEYIDKLAPYLRNSQEARTIMRRWNREAYRWAAPLAEPLGELEARVLSDLYDAEVAYQDAYLGQLLDLLSSRANAENTLTIIVADHGDGLGEHGYMGHAFVAYQELLHVPLLMQWPRQFAEPARIQTPVSTRRVFHTMLDAAGRLPQSATALDPVQIHGLTLTHTVAGRDPERGIVYSEVYPPLTFVKAIEKRQPQLLEDFRCLAVRRSVVQQVGGEGDAATPHKLIQVDEKLDEFFNLGDDPLESENLLAKRPSLVEPMHKEMKRIETAVGQQKTQVKAGSQIEIDENMTQRLRALGYID</sequence>
<dbReference type="EMBL" id="UOEU01000566">
    <property type="protein sequence ID" value="VAW35029.1"/>
    <property type="molecule type" value="Genomic_DNA"/>
</dbReference>
<feature type="domain" description="Sulfatase N-terminal" evidence="3">
    <location>
        <begin position="4"/>
        <end position="372"/>
    </location>
</feature>
<accession>A0A3B0VDX5</accession>
<keyword evidence="2" id="KW-0378">Hydrolase</keyword>
<organism evidence="4">
    <name type="scientific">hydrothermal vent metagenome</name>
    <dbReference type="NCBI Taxonomy" id="652676"/>
    <lineage>
        <taxon>unclassified sequences</taxon>
        <taxon>metagenomes</taxon>
        <taxon>ecological metagenomes</taxon>
    </lineage>
</organism>
<proteinExistence type="inferred from homology"/>
<dbReference type="GO" id="GO:0004065">
    <property type="term" value="F:arylsulfatase activity"/>
    <property type="evidence" value="ECO:0007669"/>
    <property type="project" value="TreeGrafter"/>
</dbReference>
<comment type="similarity">
    <text evidence="1">Belongs to the sulfatase family.</text>
</comment>
<reference evidence="4" key="1">
    <citation type="submission" date="2018-06" db="EMBL/GenBank/DDBJ databases">
        <authorList>
            <person name="Zhirakovskaya E."/>
        </authorList>
    </citation>
    <scope>NUCLEOTIDE SEQUENCE</scope>
</reference>
<dbReference type="InterPro" id="IPR050738">
    <property type="entry name" value="Sulfatase"/>
</dbReference>
<name>A0A3B0VDX5_9ZZZZ</name>
<evidence type="ECO:0000313" key="4">
    <source>
        <dbReference type="EMBL" id="VAW35029.1"/>
    </source>
</evidence>
<dbReference type="PANTHER" id="PTHR42693">
    <property type="entry name" value="ARYLSULFATASE FAMILY MEMBER"/>
    <property type="match status" value="1"/>
</dbReference>
<dbReference type="Pfam" id="PF00884">
    <property type="entry name" value="Sulfatase"/>
    <property type="match status" value="1"/>
</dbReference>
<evidence type="ECO:0000256" key="1">
    <source>
        <dbReference type="ARBA" id="ARBA00008779"/>
    </source>
</evidence>
<dbReference type="CDD" id="cd16148">
    <property type="entry name" value="sulfatase_like"/>
    <property type="match status" value="1"/>
</dbReference>
<gene>
    <name evidence="4" type="ORF">MNBD_CHLOROFLEXI01-3190</name>
</gene>
<dbReference type="InterPro" id="IPR000917">
    <property type="entry name" value="Sulfatase_N"/>
</dbReference>